<gene>
    <name evidence="7" type="ORF">SAMN05216337_1012112</name>
</gene>
<evidence type="ECO:0000256" key="3">
    <source>
        <dbReference type="ARBA" id="ARBA00022643"/>
    </source>
</evidence>
<reference evidence="7 8" key="1">
    <citation type="submission" date="2016-10" db="EMBL/GenBank/DDBJ databases">
        <authorList>
            <person name="de Groot N.N."/>
        </authorList>
    </citation>
    <scope>NUCLEOTIDE SEQUENCE [LARGE SCALE GENOMIC DNA]</scope>
    <source>
        <strain evidence="7 8">R5</strain>
    </source>
</reference>
<dbReference type="Gene3D" id="3.20.20.70">
    <property type="entry name" value="Aldolase class I"/>
    <property type="match status" value="1"/>
</dbReference>
<keyword evidence="3" id="KW-0288">FMN</keyword>
<feature type="domain" description="NADH:flavin oxidoreductase/NADH oxidase N-terminal" evidence="6">
    <location>
        <begin position="7"/>
        <end position="346"/>
    </location>
</feature>
<evidence type="ECO:0000256" key="2">
    <source>
        <dbReference type="ARBA" id="ARBA00022630"/>
    </source>
</evidence>
<evidence type="ECO:0000313" key="8">
    <source>
        <dbReference type="Proteomes" id="UP000199245"/>
    </source>
</evidence>
<name>A0A1G6VMF8_9BRAD</name>
<proteinExistence type="predicted"/>
<comment type="cofactor">
    <cofactor evidence="1">
        <name>FMN</name>
        <dbReference type="ChEBI" id="CHEBI:58210"/>
    </cofactor>
</comment>
<organism evidence="7 8">
    <name type="scientific">Bradyrhizobium brasilense</name>
    <dbReference type="NCBI Taxonomy" id="1419277"/>
    <lineage>
        <taxon>Bacteria</taxon>
        <taxon>Pseudomonadati</taxon>
        <taxon>Pseudomonadota</taxon>
        <taxon>Alphaproteobacteria</taxon>
        <taxon>Hyphomicrobiales</taxon>
        <taxon>Nitrobacteraceae</taxon>
        <taxon>Bradyrhizobium</taxon>
    </lineage>
</organism>
<evidence type="ECO:0000256" key="5">
    <source>
        <dbReference type="ARBA" id="ARBA00023002"/>
    </source>
</evidence>
<dbReference type="RefSeq" id="WP_092083167.1">
    <property type="nucleotide sequence ID" value="NZ_FMZW01000012.1"/>
</dbReference>
<keyword evidence="4" id="KW-0521">NADP</keyword>
<dbReference type="AlphaFoldDB" id="A0A1G6VMF8"/>
<dbReference type="SUPFAM" id="SSF51395">
    <property type="entry name" value="FMN-linked oxidoreductases"/>
    <property type="match status" value="1"/>
</dbReference>
<dbReference type="PANTHER" id="PTHR43303:SF4">
    <property type="entry name" value="NADPH DEHYDROGENASE C23G7.10C-RELATED"/>
    <property type="match status" value="1"/>
</dbReference>
<dbReference type="Pfam" id="PF00724">
    <property type="entry name" value="Oxidored_FMN"/>
    <property type="match status" value="1"/>
</dbReference>
<sequence>MTELPLLFTPLQLRDLELKNRIMVSPMATYSAQEGRATDWHTAHIGKLAAGGAGLVFVEQSSVNTQGRITHGCLGIWDDAHIADHAALAALIHSFNAKAAIQIAHGGRKGSSQRPWEGGNPLGEADIKARGEGPWQIAASSGIPFDDGWPAPQMMTSEQIDALVDDYRQAFRRARAAGYDVIELHCAHGYLMHSFLSPLANNRNDEYGGSRESRMRLPLRIAAIMREEWPSHLPAFVRISSVDGVDIGWSIEDSIAFAAELKAIGIDMVDCSSGGMKLPRGNSLVSRTPGFQVPFAERIQKEVGMPTVAVGLIREPDYAEAILRDGKATLIALGRELLWNPNWPAQTALALGCDPEWTSWPEQYGWWLKRRVAQQGR</sequence>
<dbReference type="InterPro" id="IPR044152">
    <property type="entry name" value="YqjM-like"/>
</dbReference>
<dbReference type="InterPro" id="IPR013785">
    <property type="entry name" value="Aldolase_TIM"/>
</dbReference>
<evidence type="ECO:0000259" key="6">
    <source>
        <dbReference type="Pfam" id="PF00724"/>
    </source>
</evidence>
<dbReference type="PANTHER" id="PTHR43303">
    <property type="entry name" value="NADPH DEHYDROGENASE C23G7.10C-RELATED"/>
    <property type="match status" value="1"/>
</dbReference>
<dbReference type="GO" id="GO:0003959">
    <property type="term" value="F:NADPH dehydrogenase activity"/>
    <property type="evidence" value="ECO:0007669"/>
    <property type="project" value="InterPro"/>
</dbReference>
<dbReference type="InterPro" id="IPR001155">
    <property type="entry name" value="OxRdtase_FMN_N"/>
</dbReference>
<evidence type="ECO:0000256" key="1">
    <source>
        <dbReference type="ARBA" id="ARBA00001917"/>
    </source>
</evidence>
<keyword evidence="5" id="KW-0560">Oxidoreductase</keyword>
<dbReference type="GO" id="GO:0010181">
    <property type="term" value="F:FMN binding"/>
    <property type="evidence" value="ECO:0007669"/>
    <property type="project" value="InterPro"/>
</dbReference>
<dbReference type="Proteomes" id="UP000199245">
    <property type="component" value="Unassembled WGS sequence"/>
</dbReference>
<dbReference type="CDD" id="cd02932">
    <property type="entry name" value="OYE_YqiM_FMN"/>
    <property type="match status" value="1"/>
</dbReference>
<evidence type="ECO:0000256" key="4">
    <source>
        <dbReference type="ARBA" id="ARBA00022857"/>
    </source>
</evidence>
<evidence type="ECO:0000313" key="7">
    <source>
        <dbReference type="EMBL" id="SDD54769.1"/>
    </source>
</evidence>
<dbReference type="GO" id="GO:0050661">
    <property type="term" value="F:NADP binding"/>
    <property type="evidence" value="ECO:0007669"/>
    <property type="project" value="InterPro"/>
</dbReference>
<protein>
    <submittedName>
        <fullName evidence="7">2,4-dienoyl-CoA reductase</fullName>
    </submittedName>
</protein>
<dbReference type="EMBL" id="FMZW01000012">
    <property type="protein sequence ID" value="SDD54769.1"/>
    <property type="molecule type" value="Genomic_DNA"/>
</dbReference>
<keyword evidence="2" id="KW-0285">Flavoprotein</keyword>
<accession>A0A1G6VMF8</accession>